<dbReference type="OMA" id="CYRNASN"/>
<proteinExistence type="predicted"/>
<evidence type="ECO:0000313" key="2">
    <source>
        <dbReference type="EMBL" id="EFO64688.1"/>
    </source>
</evidence>
<dbReference type="AlphaFoldDB" id="E1EYQ1"/>
<evidence type="ECO:0000256" key="1">
    <source>
        <dbReference type="SAM" id="Coils"/>
    </source>
</evidence>
<comment type="caution">
    <text evidence="2">The sequence shown here is derived from an EMBL/GenBank/DDBJ whole genome shotgun (WGS) entry which is preliminary data.</text>
</comment>
<organism evidence="2 3">
    <name type="scientific">Giardia intestinalis (strain P15)</name>
    <name type="common">Giardia lamblia</name>
    <dbReference type="NCBI Taxonomy" id="658858"/>
    <lineage>
        <taxon>Eukaryota</taxon>
        <taxon>Metamonada</taxon>
        <taxon>Diplomonadida</taxon>
        <taxon>Hexamitidae</taxon>
        <taxon>Giardiinae</taxon>
        <taxon>Giardia</taxon>
    </lineage>
</organism>
<dbReference type="OrthoDB" id="10251567at2759"/>
<name>E1EYQ1_GIAIA</name>
<dbReference type="EMBL" id="ACVC01000074">
    <property type="protein sequence ID" value="EFO64688.1"/>
    <property type="molecule type" value="Genomic_DNA"/>
</dbReference>
<evidence type="ECO:0000313" key="3">
    <source>
        <dbReference type="Proteomes" id="UP000008974"/>
    </source>
</evidence>
<reference evidence="2 3" key="1">
    <citation type="journal article" date="2010" name="BMC Genomics">
        <title>Genome analysis and comparative genomics of a Giardia intestinalis assemblage E isolate.</title>
        <authorList>
            <person name="Jerlstrom-Hultqvist J."/>
            <person name="Franzen O."/>
            <person name="Ankarklev J."/>
            <person name="Xu F."/>
            <person name="Nohynkova E."/>
            <person name="Andersson J.O."/>
            <person name="Svard S.G."/>
            <person name="Andersson B."/>
        </authorList>
    </citation>
    <scope>NUCLEOTIDE SEQUENCE [LARGE SCALE GENOMIC DNA]</scope>
    <source>
        <strain evidence="2 3">P15</strain>
    </source>
</reference>
<feature type="coiled-coil region" evidence="1">
    <location>
        <begin position="469"/>
        <end position="496"/>
    </location>
</feature>
<sequence>MDTANKIKEILAQIGDQEHDSYAQLVGQNKILNDEEFYDLYSQQEKLMRFNPKLQTAALLEPVISFIPHKHVEFQEPNGFSIRRIHQDADSKPLEAVVSPAYKEMIFRLYPNIKALYDTVSKEGPNFESDFWLHVIFEFDDHAKSNYITEFKTSGPGGTRKTTIMPSISFLDDSSKTMTHLLNVIKRSFSNKHDRFRNLFDINNIHINLLNIVGNITLFGSHNFQEESTDMPPKDFRCKIDDLLYDTNSGSTADLLAVMDTNDKLQGNSALFQPHASYGIGDDIHNCYRNASNFVLIRSIQAYNILLMKDIGHGSLLNAHIIDYEKMANTCILDRVYSEPPLKQSMPLRNVNWPVKKFSNEGMSQEEIAKKNSSFKELFKARHAAAGIGGDTPSRKALMSCFSRQESGKEFPHQQVQSDTHESIHNTVSDTMQKQDAVYIKNFQWLYDFSRYTMTVLFSDKFQELRSNKLAFKQKLSRLYKQLDCLENNLTTYSTDSILFRFENRIKKILKLTEDALDVN</sequence>
<accession>E1EYQ1</accession>
<keyword evidence="1" id="KW-0175">Coiled coil</keyword>
<dbReference type="VEuPathDB" id="GiardiaDB:GLP15_1487"/>
<protein>
    <submittedName>
        <fullName evidence="2">Uncharacterized protein</fullName>
    </submittedName>
</protein>
<dbReference type="Proteomes" id="UP000008974">
    <property type="component" value="Unassembled WGS sequence"/>
</dbReference>
<gene>
    <name evidence="2" type="ORF">GLP15_1487</name>
</gene>